<dbReference type="AlphaFoldDB" id="A0A0E9WJ11"/>
<reference evidence="1" key="1">
    <citation type="submission" date="2014-11" db="EMBL/GenBank/DDBJ databases">
        <authorList>
            <person name="Amaro Gonzalez C."/>
        </authorList>
    </citation>
    <scope>NUCLEOTIDE SEQUENCE</scope>
</reference>
<dbReference type="EMBL" id="GBXM01018245">
    <property type="protein sequence ID" value="JAH90332.1"/>
    <property type="molecule type" value="Transcribed_RNA"/>
</dbReference>
<sequence>MVKHICSTADSPPHKQNSTQGCFSAVFFFFKLYFGTEWEENVHSLHNLKLLSTLLCLMCSQKTHVTNITRKFNTLLINGFLSVYESKFRVNLMHQNDNNCFRFY</sequence>
<accession>A0A0E9WJ11</accession>
<proteinExistence type="predicted"/>
<name>A0A0E9WJ11_ANGAN</name>
<protein>
    <submittedName>
        <fullName evidence="1">Uncharacterized protein</fullName>
    </submittedName>
</protein>
<reference evidence="1" key="2">
    <citation type="journal article" date="2015" name="Fish Shellfish Immunol.">
        <title>Early steps in the European eel (Anguilla anguilla)-Vibrio vulnificus interaction in the gills: Role of the RtxA13 toxin.</title>
        <authorList>
            <person name="Callol A."/>
            <person name="Pajuelo D."/>
            <person name="Ebbesson L."/>
            <person name="Teles M."/>
            <person name="MacKenzie S."/>
            <person name="Amaro C."/>
        </authorList>
    </citation>
    <scope>NUCLEOTIDE SEQUENCE</scope>
</reference>
<organism evidence="1">
    <name type="scientific">Anguilla anguilla</name>
    <name type="common">European freshwater eel</name>
    <name type="synonym">Muraena anguilla</name>
    <dbReference type="NCBI Taxonomy" id="7936"/>
    <lineage>
        <taxon>Eukaryota</taxon>
        <taxon>Metazoa</taxon>
        <taxon>Chordata</taxon>
        <taxon>Craniata</taxon>
        <taxon>Vertebrata</taxon>
        <taxon>Euteleostomi</taxon>
        <taxon>Actinopterygii</taxon>
        <taxon>Neopterygii</taxon>
        <taxon>Teleostei</taxon>
        <taxon>Anguilliformes</taxon>
        <taxon>Anguillidae</taxon>
        <taxon>Anguilla</taxon>
    </lineage>
</organism>
<evidence type="ECO:0000313" key="1">
    <source>
        <dbReference type="EMBL" id="JAH90332.1"/>
    </source>
</evidence>